<dbReference type="GO" id="GO:0043161">
    <property type="term" value="P:proteasome-mediated ubiquitin-dependent protein catabolic process"/>
    <property type="evidence" value="ECO:0007669"/>
    <property type="project" value="TreeGrafter"/>
</dbReference>
<dbReference type="InterPro" id="IPR016024">
    <property type="entry name" value="ARM-type_fold"/>
</dbReference>
<dbReference type="InterPro" id="IPR011989">
    <property type="entry name" value="ARM-like"/>
</dbReference>
<evidence type="ECO:0000313" key="5">
    <source>
        <dbReference type="Proteomes" id="UP000014978"/>
    </source>
</evidence>
<comment type="caution">
    <text evidence="4">The sequence shown here is derived from an EMBL/GenBank/DDBJ whole genome shotgun (WGS) entry which is preliminary data.</text>
</comment>
<evidence type="ECO:0000313" key="4">
    <source>
        <dbReference type="EMBL" id="EPR78460.1"/>
    </source>
</evidence>
<dbReference type="InParanoid" id="S7W6M1"/>
<name>S7W6M1_SPRLO</name>
<feature type="transmembrane region" description="Helical" evidence="3">
    <location>
        <begin position="662"/>
        <end position="683"/>
    </location>
</feature>
<dbReference type="Proteomes" id="UP000014978">
    <property type="component" value="Unassembled WGS sequence"/>
</dbReference>
<keyword evidence="3" id="KW-1133">Transmembrane helix</keyword>
<evidence type="ECO:0000256" key="3">
    <source>
        <dbReference type="SAM" id="Phobius"/>
    </source>
</evidence>
<keyword evidence="3" id="KW-0472">Membrane</keyword>
<dbReference type="OrthoDB" id="2196194at2759"/>
<dbReference type="GO" id="GO:0008540">
    <property type="term" value="C:proteasome regulatory particle, base subcomplex"/>
    <property type="evidence" value="ECO:0007669"/>
    <property type="project" value="TreeGrafter"/>
</dbReference>
<dbReference type="FunCoup" id="S7W6M1">
    <property type="interactions" value="312"/>
</dbReference>
<keyword evidence="1" id="KW-0677">Repeat</keyword>
<dbReference type="PANTHER" id="PTHR10943:SF2">
    <property type="entry name" value="26S PROTEASOME NON-ATPASE REGULATORY SUBUNIT 1"/>
    <property type="match status" value="1"/>
</dbReference>
<dbReference type="STRING" id="1358809.S7W6M1"/>
<organism evidence="4 5">
    <name type="scientific">Spraguea lophii (strain 42_110)</name>
    <name type="common">Microsporidian parasite</name>
    <dbReference type="NCBI Taxonomy" id="1358809"/>
    <lineage>
        <taxon>Eukaryota</taxon>
        <taxon>Fungi</taxon>
        <taxon>Fungi incertae sedis</taxon>
        <taxon>Microsporidia</taxon>
        <taxon>Spragueidae</taxon>
        <taxon>Spraguea</taxon>
    </lineage>
</organism>
<gene>
    <name evidence="4" type="ORF">SLOPH_2095</name>
</gene>
<dbReference type="GO" id="GO:0005634">
    <property type="term" value="C:nucleus"/>
    <property type="evidence" value="ECO:0007669"/>
    <property type="project" value="TreeGrafter"/>
</dbReference>
<reference evidence="5" key="1">
    <citation type="journal article" date="2013" name="PLoS Genet.">
        <title>The genome of Spraguea lophii and the basis of host-microsporidian interactions.</title>
        <authorList>
            <person name="Campbell S.E."/>
            <person name="Williams T.A."/>
            <person name="Yousuf A."/>
            <person name="Soanes D.M."/>
            <person name="Paszkiewicz K.H."/>
            <person name="Williams B.A.P."/>
        </authorList>
    </citation>
    <scope>NUCLEOTIDE SEQUENCE [LARGE SCALE GENOMIC DNA]</scope>
    <source>
        <strain evidence="5">42_110</strain>
    </source>
</reference>
<dbReference type="EMBL" id="ATCN01000770">
    <property type="protein sequence ID" value="EPR78460.1"/>
    <property type="molecule type" value="Genomic_DNA"/>
</dbReference>
<dbReference type="HOGENOM" id="CLU_019837_0_0_1"/>
<keyword evidence="2 4" id="KW-0647">Proteasome</keyword>
<dbReference type="OMA" id="INYYNIC"/>
<protein>
    <submittedName>
        <fullName evidence="4">RPN2 26S proteasome regulatory complex component</fullName>
    </submittedName>
</protein>
<evidence type="ECO:0000256" key="1">
    <source>
        <dbReference type="ARBA" id="ARBA00022737"/>
    </source>
</evidence>
<dbReference type="VEuPathDB" id="MicrosporidiaDB:SLOPH_2095"/>
<dbReference type="GO" id="GO:0034515">
    <property type="term" value="C:proteasome storage granule"/>
    <property type="evidence" value="ECO:0007669"/>
    <property type="project" value="TreeGrafter"/>
</dbReference>
<dbReference type="SUPFAM" id="SSF48371">
    <property type="entry name" value="ARM repeat"/>
    <property type="match status" value="1"/>
</dbReference>
<keyword evidence="5" id="KW-1185">Reference proteome</keyword>
<evidence type="ECO:0000256" key="2">
    <source>
        <dbReference type="ARBA" id="ARBA00022942"/>
    </source>
</evidence>
<keyword evidence="3" id="KW-0812">Transmembrane</keyword>
<accession>S7W6M1</accession>
<proteinExistence type="predicted"/>
<dbReference type="AlphaFoldDB" id="S7W6M1"/>
<sequence length="769" mass="86860">MEQSLSILPNIETILMGDEYEHGLEWILNNVDIAGAHINVETLEALPKSDTVYKCLSQIYFQRKIYQKSIENALNCNFRMEDDFYSKSIHFHMIERYLNGDDNPKLVDYVEKLSKDIFSVGFLIDSGQFDLLQQTLGPMEFLGVLEYLDKKKGYELLLKYDIVMDKKFVRTYGDALIFSGQIDKIEHLLNELELNLAYDLCFYLSETHGSIAKGIFTKNENFNKILTGTFKSEILLKKLIENTTGDYVYLQQFAKAGGKGTLSNLCLPLANTIMHIGSTNDTFMRTNVEFFTQNRGWLKFISHALIGGIHYSNEKIMDVLENFFPTEKDSSNGGALFALGLAKASTDTKEFISFLYNYLDVESDVDPEVTYGAILGLGSLLMESNNKKVVKDLLEILETNDGLLGEGAALAIGQIQLGSHDHDTLESFHNILLNTEKERLARSIAIGNALISLQKEDASAVVLLPDSSENVRYYGILSLGASFAGTGNTEILSDLLKAIDDSNNEIKRIAVIAVGLVCANDQDMLLDLLEPLSLSYSPFVKSAVALVLGFFFCATGNKKVINIVEVLMHDEHFLVQQSAYIGMGFLLMQMNSKLIPNYKRIVDEINNKVVHKHGETCSRLGAFIGRSLIESANGNVIFSTKNMCGKLDKNRLGAFILFSHYWYWYPLLPYIILLCKPTFLMLLDKNLEEIKDSVIFPGAENNYELTKIGLPEIKKKRKYVKRLKTEIENEKEKICEESFQSEGEYAKNNGLMKEKERIDGGYDSYFYFL</sequence>
<dbReference type="PANTHER" id="PTHR10943">
    <property type="entry name" value="26S PROTEASOME NON-ATPASE REGULATORY SUBUNIT"/>
    <property type="match status" value="1"/>
</dbReference>
<dbReference type="Gene3D" id="1.25.10.10">
    <property type="entry name" value="Leucine-rich Repeat Variant"/>
    <property type="match status" value="1"/>
</dbReference>